<dbReference type="EnsemblBacteria" id="BAG02534">
    <property type="protein sequence ID" value="BAG02534"/>
    <property type="gene ID" value="MAE_27120"/>
</dbReference>
<proteinExistence type="predicted"/>
<feature type="transmembrane region" description="Helical" evidence="1">
    <location>
        <begin position="6"/>
        <end position="31"/>
    </location>
</feature>
<accession>B0JIN6</accession>
<feature type="transmembrane region" description="Helical" evidence="1">
    <location>
        <begin position="91"/>
        <end position="113"/>
    </location>
</feature>
<keyword evidence="1" id="KW-0472">Membrane</keyword>
<dbReference type="HOGENOM" id="CLU_1946344_0_0_3"/>
<gene>
    <name evidence="2" type="ordered locus">MAE_27120</name>
</gene>
<name>B0JIN6_MICAN</name>
<dbReference type="PaxDb" id="449447-MAE_27120"/>
<keyword evidence="1" id="KW-0812">Transmembrane</keyword>
<reference evidence="2 3" key="1">
    <citation type="journal article" date="2007" name="DNA Res.">
        <title>Complete genomic structure of the bloom-forming toxic cyanobacterium Microcystis aeruginosa NIES-843.</title>
        <authorList>
            <person name="Kaneko T."/>
            <person name="Nakajima N."/>
            <person name="Okamoto S."/>
            <person name="Suzuki I."/>
            <person name="Tanabe Y."/>
            <person name="Tamaoki M."/>
            <person name="Nakamura Y."/>
            <person name="Kasai F."/>
            <person name="Watanabe A."/>
            <person name="Kawashima K."/>
            <person name="Kishida Y."/>
            <person name="Ono A."/>
            <person name="Shimizu Y."/>
            <person name="Takahashi C."/>
            <person name="Minami C."/>
            <person name="Fujishiro T."/>
            <person name="Kohara M."/>
            <person name="Katoh M."/>
            <person name="Nakazaki N."/>
            <person name="Nakayama S."/>
            <person name="Yamada M."/>
            <person name="Tabata S."/>
            <person name="Watanabe M.M."/>
        </authorList>
    </citation>
    <scope>NUCLEOTIDE SEQUENCE [LARGE SCALE GENOMIC DNA]</scope>
    <source>
        <strain evidence="3">NIES-843 / IAM M-247</strain>
    </source>
</reference>
<organism evidence="2 3">
    <name type="scientific">Microcystis aeruginosa (strain NIES-843 / IAM M-2473)</name>
    <dbReference type="NCBI Taxonomy" id="449447"/>
    <lineage>
        <taxon>Bacteria</taxon>
        <taxon>Bacillati</taxon>
        <taxon>Cyanobacteriota</taxon>
        <taxon>Cyanophyceae</taxon>
        <taxon>Oscillatoriophycideae</taxon>
        <taxon>Chroococcales</taxon>
        <taxon>Microcystaceae</taxon>
        <taxon>Microcystis</taxon>
    </lineage>
</organism>
<dbReference type="AlphaFoldDB" id="B0JIN6"/>
<keyword evidence="3" id="KW-1185">Reference proteome</keyword>
<evidence type="ECO:0000313" key="2">
    <source>
        <dbReference type="EMBL" id="BAG02534.1"/>
    </source>
</evidence>
<sequence>MLAKPIMGLGFVNVWLTGIGVIGGVPIRVIAFKTLTAAKPRPANSPVGVPTNPVVVPGVRVGLVVPHEPAVAFPPTAIILAAWAAPAKLRAATLAAIATVPVASCLEMLVIILSRLLREHLTYAISNYT</sequence>
<protein>
    <submittedName>
        <fullName evidence="2">Uncharacterized protein</fullName>
    </submittedName>
</protein>
<evidence type="ECO:0000313" key="3">
    <source>
        <dbReference type="Proteomes" id="UP000001510"/>
    </source>
</evidence>
<dbReference type="EMBL" id="AP009552">
    <property type="protein sequence ID" value="BAG02534.1"/>
    <property type="molecule type" value="Genomic_DNA"/>
</dbReference>
<keyword evidence="1" id="KW-1133">Transmembrane helix</keyword>
<dbReference type="Proteomes" id="UP000001510">
    <property type="component" value="Chromosome"/>
</dbReference>
<evidence type="ECO:0000256" key="1">
    <source>
        <dbReference type="SAM" id="Phobius"/>
    </source>
</evidence>
<dbReference type="KEGG" id="mar:MAE_27120"/>